<dbReference type="SUPFAM" id="SSF54001">
    <property type="entry name" value="Cysteine proteinases"/>
    <property type="match status" value="1"/>
</dbReference>
<proteinExistence type="predicted"/>
<feature type="signal peptide" evidence="1">
    <location>
        <begin position="1"/>
        <end position="19"/>
    </location>
</feature>
<dbReference type="Gene3D" id="3.10.620.30">
    <property type="match status" value="1"/>
</dbReference>
<sequence>MKKLLTLITLMAFVTITKAQDYKFGKVSKEELQEKVHPIDSSANAAVLFKDEKVSFLFTQNQGFMQQREVHERIKIYNKEGYEWATHKINLYKGSSGASSEKLLNLKGHTFNLKGSKVEKDKLKNDGIFEEKLNDFVEINTLTMPNIQDGCVIEYTYKISSPYLEIDDVYFQKRIPINELRVKVSTPQYFNYNKKSNLKAFFSPNFKESKEARSVNMATNTRKLHLGVNQNAFQTSKSEYFDNVVKISESNIPAIKSEAFAGSMDNYLSKMSFELAAILDDNGIPEKTFASSWEKVSKSIYDRDDFGKQLELTKFYRDDISSILQDITEPFEKAFLLQNYVKSKVKWNGYYGYSTYRGVKKAYNEGEGNVGDVNLLLTAMLRSQGVNANPVLVSTKNNGIPLYPTRKGFNYVICMVENQGQYVLIDATEPYGFLNVLPERALNWQGRLIKRDGSSNWVSLMPNKQSLESTSLNIKLEDDLSFTGKVRQMITSNLALRYKKRYVGMSQDDQTKMLEKNKGAIEISETKMDAKDNGAFSISYNYRLNDAIDDIGGKLYFNPLLFMAEKENPFKLDVRQYPIDFTMPFKDKFKVNIMLPKGYKVEALPKSEVMEFKEGAVKYTFIAKQNGSYVQLSTELDLKSPIIDSSDYSVFKEFYGKVVEKQAEQIVLSKI</sequence>
<dbReference type="Gene3D" id="2.60.40.3140">
    <property type="match status" value="1"/>
</dbReference>
<comment type="caution">
    <text evidence="3">The sequence shown here is derived from an EMBL/GenBank/DDBJ whole genome shotgun (WGS) entry which is preliminary data.</text>
</comment>
<dbReference type="RefSeq" id="WP_188372724.1">
    <property type="nucleotide sequence ID" value="NZ_BMDQ01000001.1"/>
</dbReference>
<dbReference type="EMBL" id="BMDQ01000001">
    <property type="protein sequence ID" value="GGI55777.1"/>
    <property type="molecule type" value="Genomic_DNA"/>
</dbReference>
<evidence type="ECO:0000256" key="1">
    <source>
        <dbReference type="SAM" id="SignalP"/>
    </source>
</evidence>
<keyword evidence="1" id="KW-0732">Signal</keyword>
<dbReference type="Pfam" id="PF01841">
    <property type="entry name" value="Transglut_core"/>
    <property type="match status" value="1"/>
</dbReference>
<reference evidence="4" key="1">
    <citation type="journal article" date="2019" name="Int. J. Syst. Evol. Microbiol.">
        <title>The Global Catalogue of Microorganisms (GCM) 10K type strain sequencing project: providing services to taxonomists for standard genome sequencing and annotation.</title>
        <authorList>
            <consortium name="The Broad Institute Genomics Platform"/>
            <consortium name="The Broad Institute Genome Sequencing Center for Infectious Disease"/>
            <person name="Wu L."/>
            <person name="Ma J."/>
        </authorList>
    </citation>
    <scope>NUCLEOTIDE SEQUENCE [LARGE SCALE GENOMIC DNA]</scope>
    <source>
        <strain evidence="4">CCM 8681</strain>
    </source>
</reference>
<evidence type="ECO:0000259" key="2">
    <source>
        <dbReference type="Pfam" id="PF01841"/>
    </source>
</evidence>
<gene>
    <name evidence="3" type="ORF">GCM10011444_00860</name>
</gene>
<evidence type="ECO:0000313" key="3">
    <source>
        <dbReference type="EMBL" id="GGI55777.1"/>
    </source>
</evidence>
<dbReference type="Proteomes" id="UP000624701">
    <property type="component" value="Unassembled WGS sequence"/>
</dbReference>
<evidence type="ECO:0000313" key="4">
    <source>
        <dbReference type="Proteomes" id="UP000624701"/>
    </source>
</evidence>
<accession>A0ABQ2BVJ4</accession>
<feature type="domain" description="Transglutaminase-like" evidence="2">
    <location>
        <begin position="324"/>
        <end position="398"/>
    </location>
</feature>
<dbReference type="InterPro" id="IPR002931">
    <property type="entry name" value="Transglutaminase-like"/>
</dbReference>
<keyword evidence="4" id="KW-1185">Reference proteome</keyword>
<dbReference type="Gene3D" id="2.60.120.1130">
    <property type="match status" value="1"/>
</dbReference>
<dbReference type="InterPro" id="IPR038765">
    <property type="entry name" value="Papain-like_cys_pep_sf"/>
</dbReference>
<name>A0ABQ2BVJ4_9FLAO</name>
<protein>
    <recommendedName>
        <fullName evidence="2">Transglutaminase-like domain-containing protein</fullName>
    </recommendedName>
</protein>
<feature type="chain" id="PRO_5045519182" description="Transglutaminase-like domain-containing protein" evidence="1">
    <location>
        <begin position="20"/>
        <end position="671"/>
    </location>
</feature>
<organism evidence="3 4">
    <name type="scientific">Winogradskyella haliclonae</name>
    <dbReference type="NCBI Taxonomy" id="2048558"/>
    <lineage>
        <taxon>Bacteria</taxon>
        <taxon>Pseudomonadati</taxon>
        <taxon>Bacteroidota</taxon>
        <taxon>Flavobacteriia</taxon>
        <taxon>Flavobacteriales</taxon>
        <taxon>Flavobacteriaceae</taxon>
        <taxon>Winogradskyella</taxon>
    </lineage>
</organism>